<name>A0A9Q1J188_SYNKA</name>
<evidence type="ECO:0000313" key="3">
    <source>
        <dbReference type="EMBL" id="KAJ8361488.1"/>
    </source>
</evidence>
<comment type="caution">
    <text evidence="3">The sequence shown here is derived from an EMBL/GenBank/DDBJ whole genome shotgun (WGS) entry which is preliminary data.</text>
</comment>
<protein>
    <submittedName>
        <fullName evidence="3">Uncharacterized protein</fullName>
    </submittedName>
</protein>
<dbReference type="AlphaFoldDB" id="A0A9Q1J188"/>
<dbReference type="Proteomes" id="UP001152622">
    <property type="component" value="Chromosome 5"/>
</dbReference>
<gene>
    <name evidence="3" type="ORF">SKAU_G00180130</name>
</gene>
<dbReference type="InterPro" id="IPR009001">
    <property type="entry name" value="Transl_elong_EF1A/Init_IF2_C"/>
</dbReference>
<evidence type="ECO:0000313" key="4">
    <source>
        <dbReference type="Proteomes" id="UP001152622"/>
    </source>
</evidence>
<dbReference type="OrthoDB" id="248233at2759"/>
<accession>A0A9Q1J188</accession>
<dbReference type="EMBL" id="JAINUF010000005">
    <property type="protein sequence ID" value="KAJ8361488.1"/>
    <property type="molecule type" value="Genomic_DNA"/>
</dbReference>
<dbReference type="GO" id="GO:0005525">
    <property type="term" value="F:GTP binding"/>
    <property type="evidence" value="ECO:0007669"/>
    <property type="project" value="UniProtKB-KW"/>
</dbReference>
<dbReference type="SUPFAM" id="SSF50465">
    <property type="entry name" value="EF-Tu/eEF-1alpha/eIF2-gamma C-terminal domain"/>
    <property type="match status" value="1"/>
</dbReference>
<keyword evidence="1" id="KW-0547">Nucleotide-binding</keyword>
<keyword evidence="4" id="KW-1185">Reference proteome</keyword>
<evidence type="ECO:0000256" key="2">
    <source>
        <dbReference type="ARBA" id="ARBA00023134"/>
    </source>
</evidence>
<sequence length="88" mass="10272">MVMVSPEMNPTICWRFEAEIVLLFHAKTFHKGFQVDRARGERPADRNVECLHGKEELRTGEKAVVRFRFIKHPEYLKVGAKLLFTTGR</sequence>
<proteinExistence type="predicted"/>
<evidence type="ECO:0000256" key="1">
    <source>
        <dbReference type="ARBA" id="ARBA00022741"/>
    </source>
</evidence>
<organism evidence="3 4">
    <name type="scientific">Synaphobranchus kaupii</name>
    <name type="common">Kaup's arrowtooth eel</name>
    <dbReference type="NCBI Taxonomy" id="118154"/>
    <lineage>
        <taxon>Eukaryota</taxon>
        <taxon>Metazoa</taxon>
        <taxon>Chordata</taxon>
        <taxon>Craniata</taxon>
        <taxon>Vertebrata</taxon>
        <taxon>Euteleostomi</taxon>
        <taxon>Actinopterygii</taxon>
        <taxon>Neopterygii</taxon>
        <taxon>Teleostei</taxon>
        <taxon>Anguilliformes</taxon>
        <taxon>Synaphobranchidae</taxon>
        <taxon>Synaphobranchus</taxon>
    </lineage>
</organism>
<reference evidence="3" key="1">
    <citation type="journal article" date="2023" name="Science">
        <title>Genome structures resolve the early diversification of teleost fishes.</title>
        <authorList>
            <person name="Parey E."/>
            <person name="Louis A."/>
            <person name="Montfort J."/>
            <person name="Bouchez O."/>
            <person name="Roques C."/>
            <person name="Iampietro C."/>
            <person name="Lluch J."/>
            <person name="Castinel A."/>
            <person name="Donnadieu C."/>
            <person name="Desvignes T."/>
            <person name="Floi Bucao C."/>
            <person name="Jouanno E."/>
            <person name="Wen M."/>
            <person name="Mejri S."/>
            <person name="Dirks R."/>
            <person name="Jansen H."/>
            <person name="Henkel C."/>
            <person name="Chen W.J."/>
            <person name="Zahm M."/>
            <person name="Cabau C."/>
            <person name="Klopp C."/>
            <person name="Thompson A.W."/>
            <person name="Robinson-Rechavi M."/>
            <person name="Braasch I."/>
            <person name="Lecointre G."/>
            <person name="Bobe J."/>
            <person name="Postlethwait J.H."/>
            <person name="Berthelot C."/>
            <person name="Roest Crollius H."/>
            <person name="Guiguen Y."/>
        </authorList>
    </citation>
    <scope>NUCLEOTIDE SEQUENCE</scope>
    <source>
        <strain evidence="3">WJC10195</strain>
    </source>
</reference>
<keyword evidence="2" id="KW-0342">GTP-binding</keyword>